<dbReference type="EMBL" id="WVHT01000005">
    <property type="protein sequence ID" value="MXV51681.1"/>
    <property type="molecule type" value="Genomic_DNA"/>
</dbReference>
<reference evidence="1 2" key="1">
    <citation type="submission" date="2019-11" db="EMBL/GenBank/DDBJ databases">
        <title>Pedobacter sp. HMF7647 Genome sequencing and assembly.</title>
        <authorList>
            <person name="Kang H."/>
            <person name="Kim H."/>
            <person name="Joh K."/>
        </authorList>
    </citation>
    <scope>NUCLEOTIDE SEQUENCE [LARGE SCALE GENOMIC DNA]</scope>
    <source>
        <strain evidence="1 2">HMF7647</strain>
    </source>
</reference>
<evidence type="ECO:0000313" key="1">
    <source>
        <dbReference type="EMBL" id="MXV51681.1"/>
    </source>
</evidence>
<protein>
    <submittedName>
        <fullName evidence="1">Glycosyl transferase</fullName>
    </submittedName>
</protein>
<dbReference type="AlphaFoldDB" id="A0A7K1YBE6"/>
<dbReference type="Proteomes" id="UP000466586">
    <property type="component" value="Unassembled WGS sequence"/>
</dbReference>
<name>A0A7K1YBE6_9SPHI</name>
<evidence type="ECO:0000313" key="2">
    <source>
        <dbReference type="Proteomes" id="UP000466586"/>
    </source>
</evidence>
<keyword evidence="2" id="KW-1185">Reference proteome</keyword>
<accession>A0A7K1YBE6</accession>
<proteinExistence type="predicted"/>
<dbReference type="SUPFAM" id="SSF53756">
    <property type="entry name" value="UDP-Glycosyltransferase/glycogen phosphorylase"/>
    <property type="match status" value="1"/>
</dbReference>
<dbReference type="Pfam" id="PF13528">
    <property type="entry name" value="Glyco_trans_1_3"/>
    <property type="match status" value="1"/>
</dbReference>
<comment type="caution">
    <text evidence="1">The sequence shown here is derived from an EMBL/GenBank/DDBJ whole genome shotgun (WGS) entry which is preliminary data.</text>
</comment>
<sequence length="329" mass="37777">MKILYAIQGTGNGHTSRAREIIPLLQRHGEVDVLVSGTQADILPDQPITHHYHGFSFIFGEKGGVDHWKTYRSMNLPRLWKDIKSFPLKQYNLIINDYEPVTAWACRLQHRNCIALSHQSSFLSDRTPRPVKQSNYTEWLFKYYAPSTHKIGFHFERYEDFIHTPVIRSQIRQTESKDLGHVTVYLPAYSDQTLLKYLKLVPEVKFEVFSKHSKIPFTDTNVAVRPVNNSQFNISLANCHGLLTGGGFEGPAEALFLGKKVIMLPMKFQYEQQCNAEAAKRLGVPVVYHLDDSFVLKLKSWLHSDVVPKVSFPDETESIIDNLVNRYAE</sequence>
<gene>
    <name evidence="1" type="ORF">GS399_11920</name>
</gene>
<keyword evidence="1" id="KW-0808">Transferase</keyword>
<organism evidence="1 2">
    <name type="scientific">Hufsiella arboris</name>
    <dbReference type="NCBI Taxonomy" id="2695275"/>
    <lineage>
        <taxon>Bacteria</taxon>
        <taxon>Pseudomonadati</taxon>
        <taxon>Bacteroidota</taxon>
        <taxon>Sphingobacteriia</taxon>
        <taxon>Sphingobacteriales</taxon>
        <taxon>Sphingobacteriaceae</taxon>
        <taxon>Hufsiella</taxon>
    </lineage>
</organism>
<dbReference type="RefSeq" id="WP_160844864.1">
    <property type="nucleotide sequence ID" value="NZ_WVHT01000005.1"/>
</dbReference>
<dbReference type="GO" id="GO:0016740">
    <property type="term" value="F:transferase activity"/>
    <property type="evidence" value="ECO:0007669"/>
    <property type="project" value="UniProtKB-KW"/>
</dbReference>